<evidence type="ECO:0000313" key="1">
    <source>
        <dbReference type="EMBL" id="SVA05142.1"/>
    </source>
</evidence>
<dbReference type="AlphaFoldDB" id="A0A381SM72"/>
<accession>A0A381SM72</accession>
<dbReference type="PROSITE" id="PS51257">
    <property type="entry name" value="PROKAR_LIPOPROTEIN"/>
    <property type="match status" value="1"/>
</dbReference>
<reference evidence="1" key="1">
    <citation type="submission" date="2018-05" db="EMBL/GenBank/DDBJ databases">
        <authorList>
            <person name="Lanie J.A."/>
            <person name="Ng W.-L."/>
            <person name="Kazmierczak K.M."/>
            <person name="Andrzejewski T.M."/>
            <person name="Davidsen T.M."/>
            <person name="Wayne K.J."/>
            <person name="Tettelin H."/>
            <person name="Glass J.I."/>
            <person name="Rusch D."/>
            <person name="Podicherti R."/>
            <person name="Tsui H.-C.T."/>
            <person name="Winkler M.E."/>
        </authorList>
    </citation>
    <scope>NUCLEOTIDE SEQUENCE</scope>
</reference>
<organism evidence="1">
    <name type="scientific">marine metagenome</name>
    <dbReference type="NCBI Taxonomy" id="408172"/>
    <lineage>
        <taxon>unclassified sequences</taxon>
        <taxon>metagenomes</taxon>
        <taxon>ecological metagenomes</taxon>
    </lineage>
</organism>
<gene>
    <name evidence="1" type="ORF">METZ01_LOCUS57996</name>
</gene>
<sequence>MTQVRWSLFGLIVFSVSLLSGGCTGEGLSSKRTDSAELAQIGSTETVALTVEGMT</sequence>
<dbReference type="EMBL" id="UINC01003305">
    <property type="protein sequence ID" value="SVA05142.1"/>
    <property type="molecule type" value="Genomic_DNA"/>
</dbReference>
<protein>
    <submittedName>
        <fullName evidence="1">Uncharacterized protein</fullName>
    </submittedName>
</protein>
<name>A0A381SM72_9ZZZZ</name>
<proteinExistence type="predicted"/>